<dbReference type="AlphaFoldDB" id="A0A137NTX1"/>
<gene>
    <name evidence="3" type="ORF">CONCODRAFT_12040</name>
</gene>
<feature type="region of interest" description="Disordered" evidence="1">
    <location>
        <begin position="49"/>
        <end position="68"/>
    </location>
</feature>
<evidence type="ECO:0000256" key="2">
    <source>
        <dbReference type="SAM" id="SignalP"/>
    </source>
</evidence>
<evidence type="ECO:0000313" key="3">
    <source>
        <dbReference type="EMBL" id="KXN66176.1"/>
    </source>
</evidence>
<feature type="signal peptide" evidence="2">
    <location>
        <begin position="1"/>
        <end position="16"/>
    </location>
</feature>
<feature type="chain" id="PRO_5007294038" evidence="2">
    <location>
        <begin position="17"/>
        <end position="68"/>
    </location>
</feature>
<sequence length="68" mass="8149">MTGLKALILLSAVALAKIYRKHKDAHYLRHLREKHGDIVIDHHDECYNHDYDHDSDHNHHKEYEHDND</sequence>
<name>A0A137NTX1_CONC2</name>
<proteinExistence type="predicted"/>
<organism evidence="3 4">
    <name type="scientific">Conidiobolus coronatus (strain ATCC 28846 / CBS 209.66 / NRRL 28638)</name>
    <name type="common">Delacroixia coronata</name>
    <dbReference type="NCBI Taxonomy" id="796925"/>
    <lineage>
        <taxon>Eukaryota</taxon>
        <taxon>Fungi</taxon>
        <taxon>Fungi incertae sedis</taxon>
        <taxon>Zoopagomycota</taxon>
        <taxon>Entomophthoromycotina</taxon>
        <taxon>Entomophthoromycetes</taxon>
        <taxon>Entomophthorales</taxon>
        <taxon>Ancylistaceae</taxon>
        <taxon>Conidiobolus</taxon>
    </lineage>
</organism>
<keyword evidence="4" id="KW-1185">Reference proteome</keyword>
<reference evidence="3 4" key="1">
    <citation type="journal article" date="2015" name="Genome Biol. Evol.">
        <title>Phylogenomic analyses indicate that early fungi evolved digesting cell walls of algal ancestors of land plants.</title>
        <authorList>
            <person name="Chang Y."/>
            <person name="Wang S."/>
            <person name="Sekimoto S."/>
            <person name="Aerts A.L."/>
            <person name="Choi C."/>
            <person name="Clum A."/>
            <person name="LaButti K.M."/>
            <person name="Lindquist E.A."/>
            <person name="Yee Ngan C."/>
            <person name="Ohm R.A."/>
            <person name="Salamov A.A."/>
            <person name="Grigoriev I.V."/>
            <person name="Spatafora J.W."/>
            <person name="Berbee M.L."/>
        </authorList>
    </citation>
    <scope>NUCLEOTIDE SEQUENCE [LARGE SCALE GENOMIC DNA]</scope>
    <source>
        <strain evidence="3 4">NRRL 28638</strain>
    </source>
</reference>
<dbReference type="EMBL" id="KQ964758">
    <property type="protein sequence ID" value="KXN66176.1"/>
    <property type="molecule type" value="Genomic_DNA"/>
</dbReference>
<dbReference type="Proteomes" id="UP000070444">
    <property type="component" value="Unassembled WGS sequence"/>
</dbReference>
<accession>A0A137NTX1</accession>
<keyword evidence="2" id="KW-0732">Signal</keyword>
<evidence type="ECO:0000313" key="4">
    <source>
        <dbReference type="Proteomes" id="UP000070444"/>
    </source>
</evidence>
<protein>
    <submittedName>
        <fullName evidence="3">Uncharacterized protein</fullName>
    </submittedName>
</protein>
<evidence type="ECO:0000256" key="1">
    <source>
        <dbReference type="SAM" id="MobiDB-lite"/>
    </source>
</evidence>